<protein>
    <submittedName>
        <fullName evidence="1">Uncharacterized protein</fullName>
    </submittedName>
</protein>
<dbReference type="STRING" id="391626.OAN307_c35630"/>
<accession>M9R8R9</accession>
<dbReference type="AlphaFoldDB" id="M9R8R9"/>
<proteinExistence type="predicted"/>
<dbReference type="KEGG" id="oat:OAN307_c35630"/>
<evidence type="ECO:0000313" key="2">
    <source>
        <dbReference type="Proteomes" id="UP000005307"/>
    </source>
</evidence>
<keyword evidence="2" id="KW-1185">Reference proteome</keyword>
<dbReference type="EMBL" id="CP003740">
    <property type="protein sequence ID" value="AGI69039.1"/>
    <property type="molecule type" value="Genomic_DNA"/>
</dbReference>
<dbReference type="HOGENOM" id="CLU_170368_0_0_5"/>
<evidence type="ECO:0000313" key="1">
    <source>
        <dbReference type="EMBL" id="AGI69039.1"/>
    </source>
</evidence>
<dbReference type="Proteomes" id="UP000005307">
    <property type="component" value="Chromosome"/>
</dbReference>
<sequence>MNMTDSSETAPKMHYICQTYVAKAGKGAGQASMQIGKQFQYTSASPAQERAERESKSDACIGADAYMVIEDQESGEVGMPTFLARFGSVPEIDAF</sequence>
<reference evidence="1 2" key="1">
    <citation type="journal article" date="2013" name="PLoS ONE">
        <title>Poles Apart: Arctic and Antarctic Octadecabacter strains Share High Genome Plasticity and a New Type of Xanthorhodopsin.</title>
        <authorList>
            <person name="Vollmers J."/>
            <person name="Voget S."/>
            <person name="Dietrich S."/>
            <person name="Gollnow K."/>
            <person name="Smits M."/>
            <person name="Meyer K."/>
            <person name="Brinkhoff T."/>
            <person name="Simon M."/>
            <person name="Daniel R."/>
        </authorList>
    </citation>
    <scope>NUCLEOTIDE SEQUENCE [LARGE SCALE GENOMIC DNA]</scope>
    <source>
        <strain evidence="1 2">307</strain>
    </source>
</reference>
<name>M9R8R9_9RHOB</name>
<gene>
    <name evidence="1" type="ORF">OAN307_c35630</name>
</gene>
<dbReference type="eggNOG" id="ENOG50344YD">
    <property type="taxonomic scope" value="Bacteria"/>
</dbReference>
<organism evidence="1 2">
    <name type="scientific">Octadecabacter antarcticus 307</name>
    <dbReference type="NCBI Taxonomy" id="391626"/>
    <lineage>
        <taxon>Bacteria</taxon>
        <taxon>Pseudomonadati</taxon>
        <taxon>Pseudomonadota</taxon>
        <taxon>Alphaproteobacteria</taxon>
        <taxon>Rhodobacterales</taxon>
        <taxon>Roseobacteraceae</taxon>
        <taxon>Octadecabacter</taxon>
    </lineage>
</organism>